<evidence type="ECO:0000313" key="4">
    <source>
        <dbReference type="Proteomes" id="UP000663870"/>
    </source>
</evidence>
<protein>
    <submittedName>
        <fullName evidence="1">Uncharacterized protein</fullName>
    </submittedName>
</protein>
<name>A0A814BHP3_9BILA</name>
<dbReference type="InterPro" id="IPR036188">
    <property type="entry name" value="FAD/NAD-bd_sf"/>
</dbReference>
<sequence>MISLQLYTDELTQQNSSKDKMLTHTKCHFDCARILLSSIDDLAKIDITDIVVLDILRQSRIQHMILIVRRRRIQILSFTIKEFRELTTLTGLQSI</sequence>
<evidence type="ECO:0000313" key="3">
    <source>
        <dbReference type="Proteomes" id="UP000663854"/>
    </source>
</evidence>
<gene>
    <name evidence="2" type="ORF">JXQ802_LOCUS13073</name>
    <name evidence="1" type="ORF">PYM288_LOCUS10848</name>
</gene>
<dbReference type="Proteomes" id="UP000663854">
    <property type="component" value="Unassembled WGS sequence"/>
</dbReference>
<dbReference type="Gene3D" id="3.50.50.60">
    <property type="entry name" value="FAD/NAD(P)-binding domain"/>
    <property type="match status" value="1"/>
</dbReference>
<accession>A0A814BHP3</accession>
<dbReference type="EMBL" id="CAJNOH010000175">
    <property type="protein sequence ID" value="CAF0927055.1"/>
    <property type="molecule type" value="Genomic_DNA"/>
</dbReference>
<dbReference type="Proteomes" id="UP000663870">
    <property type="component" value="Unassembled WGS sequence"/>
</dbReference>
<organism evidence="1 3">
    <name type="scientific">Rotaria sordida</name>
    <dbReference type="NCBI Taxonomy" id="392033"/>
    <lineage>
        <taxon>Eukaryota</taxon>
        <taxon>Metazoa</taxon>
        <taxon>Spiralia</taxon>
        <taxon>Gnathifera</taxon>
        <taxon>Rotifera</taxon>
        <taxon>Eurotatoria</taxon>
        <taxon>Bdelloidea</taxon>
        <taxon>Philodinida</taxon>
        <taxon>Philodinidae</taxon>
        <taxon>Rotaria</taxon>
    </lineage>
</organism>
<evidence type="ECO:0000313" key="2">
    <source>
        <dbReference type="EMBL" id="CAF0978938.1"/>
    </source>
</evidence>
<dbReference type="AlphaFoldDB" id="A0A814BHP3"/>
<keyword evidence="4" id="KW-1185">Reference proteome</keyword>
<dbReference type="EMBL" id="CAJNOL010000276">
    <property type="protein sequence ID" value="CAF0978938.1"/>
    <property type="molecule type" value="Genomic_DNA"/>
</dbReference>
<comment type="caution">
    <text evidence="1">The sequence shown here is derived from an EMBL/GenBank/DDBJ whole genome shotgun (WGS) entry which is preliminary data.</text>
</comment>
<proteinExistence type="predicted"/>
<reference evidence="1" key="1">
    <citation type="submission" date="2021-02" db="EMBL/GenBank/DDBJ databases">
        <authorList>
            <person name="Nowell W R."/>
        </authorList>
    </citation>
    <scope>NUCLEOTIDE SEQUENCE</scope>
</reference>
<evidence type="ECO:0000313" key="1">
    <source>
        <dbReference type="EMBL" id="CAF0927055.1"/>
    </source>
</evidence>